<evidence type="ECO:0000313" key="13">
    <source>
        <dbReference type="EMBL" id="QDW66468.1"/>
    </source>
</evidence>
<evidence type="ECO:0000259" key="12">
    <source>
        <dbReference type="PROSITE" id="PS50885"/>
    </source>
</evidence>
<evidence type="ECO:0000256" key="3">
    <source>
        <dbReference type="ARBA" id="ARBA00012438"/>
    </source>
</evidence>
<keyword evidence="5" id="KW-0808">Transferase</keyword>
<keyword evidence="6 10" id="KW-0812">Transmembrane</keyword>
<dbReference type="EC" id="2.7.13.3" evidence="3"/>
<dbReference type="AlphaFoldDB" id="A0A518N3J3"/>
<evidence type="ECO:0000259" key="11">
    <source>
        <dbReference type="PROSITE" id="PS50109"/>
    </source>
</evidence>
<dbReference type="Proteomes" id="UP000316584">
    <property type="component" value="Chromosome"/>
</dbReference>
<dbReference type="InterPro" id="IPR003594">
    <property type="entry name" value="HATPase_dom"/>
</dbReference>
<keyword evidence="8 10" id="KW-1133">Transmembrane helix</keyword>
<dbReference type="Pfam" id="PF00512">
    <property type="entry name" value="HisKA"/>
    <property type="match status" value="1"/>
</dbReference>
<evidence type="ECO:0000313" key="14">
    <source>
        <dbReference type="Proteomes" id="UP000316584"/>
    </source>
</evidence>
<dbReference type="EMBL" id="CP042218">
    <property type="protein sequence ID" value="QDW66468.1"/>
    <property type="molecule type" value="Genomic_DNA"/>
</dbReference>
<evidence type="ECO:0000256" key="6">
    <source>
        <dbReference type="ARBA" id="ARBA00022692"/>
    </source>
</evidence>
<proteinExistence type="predicted"/>
<organism evidence="13 14">
    <name type="scientific">Luteimonas granuli</name>
    <dbReference type="NCBI Taxonomy" id="1176533"/>
    <lineage>
        <taxon>Bacteria</taxon>
        <taxon>Pseudomonadati</taxon>
        <taxon>Pseudomonadota</taxon>
        <taxon>Gammaproteobacteria</taxon>
        <taxon>Lysobacterales</taxon>
        <taxon>Lysobacteraceae</taxon>
        <taxon>Luteimonas</taxon>
    </lineage>
</organism>
<dbReference type="CDD" id="cd00082">
    <property type="entry name" value="HisKA"/>
    <property type="match status" value="1"/>
</dbReference>
<dbReference type="GO" id="GO:0005886">
    <property type="term" value="C:plasma membrane"/>
    <property type="evidence" value="ECO:0007669"/>
    <property type="project" value="TreeGrafter"/>
</dbReference>
<evidence type="ECO:0000256" key="9">
    <source>
        <dbReference type="ARBA" id="ARBA00023012"/>
    </source>
</evidence>
<evidence type="ECO:0000256" key="7">
    <source>
        <dbReference type="ARBA" id="ARBA00022777"/>
    </source>
</evidence>
<dbReference type="SMART" id="SM00388">
    <property type="entry name" value="HisKA"/>
    <property type="match status" value="1"/>
</dbReference>
<sequence>MRTRRSLRRRLMQALTAYVALLSLVVLVHGYTLNERAEALVWESLLTAEFEHLLERRSEEPGYQWHDTDTLVLFGDARPLPPEVVALGPGLHDEVRIGDGEYVLMSREVGGDMLALAIDIADFERSEREIAATLLGSTLLVAVLLGLFAMLGAQRLVRPLTDLARQISRLVPGESATRVEVPASAGVELEVIAQAVNGYIDRNAEFVERERAFIDSASHELRTPISVIAGSAELALAMTAMPPEARAKLARIHRTTRDMERLLSLLLVLAKDPARLAQANDRILLGELLPEIVDDHLPMAAAKGLEIALAPLPYCELLAPMPVVQAAIANLLRNAIENSDSGVIHVRLRDDALVEIEDPGQGMSPEEISAIYARAARGGVRDGGGIGLDLITRLCRHLGWVLEIESQPGCGTRARLDFGSARVARNPPARGAR</sequence>
<dbReference type="Gene3D" id="3.30.565.10">
    <property type="entry name" value="Histidine kinase-like ATPase, C-terminal domain"/>
    <property type="match status" value="1"/>
</dbReference>
<feature type="domain" description="Histidine kinase" evidence="11">
    <location>
        <begin position="216"/>
        <end position="422"/>
    </location>
</feature>
<dbReference type="Pfam" id="PF02518">
    <property type="entry name" value="HATPase_c"/>
    <property type="match status" value="1"/>
</dbReference>
<evidence type="ECO:0000256" key="2">
    <source>
        <dbReference type="ARBA" id="ARBA00004370"/>
    </source>
</evidence>
<evidence type="ECO:0000256" key="4">
    <source>
        <dbReference type="ARBA" id="ARBA00022553"/>
    </source>
</evidence>
<evidence type="ECO:0000256" key="8">
    <source>
        <dbReference type="ARBA" id="ARBA00022989"/>
    </source>
</evidence>
<dbReference type="SUPFAM" id="SSF55874">
    <property type="entry name" value="ATPase domain of HSP90 chaperone/DNA topoisomerase II/histidine kinase"/>
    <property type="match status" value="1"/>
</dbReference>
<dbReference type="SMART" id="SM00387">
    <property type="entry name" value="HATPase_c"/>
    <property type="match status" value="1"/>
</dbReference>
<keyword evidence="7 13" id="KW-0418">Kinase</keyword>
<dbReference type="InterPro" id="IPR003660">
    <property type="entry name" value="HAMP_dom"/>
</dbReference>
<dbReference type="PROSITE" id="PS50885">
    <property type="entry name" value="HAMP"/>
    <property type="match status" value="1"/>
</dbReference>
<dbReference type="PANTHER" id="PTHR45436:SF16">
    <property type="entry name" value="HISTIDINE KINASE"/>
    <property type="match status" value="1"/>
</dbReference>
<dbReference type="PANTHER" id="PTHR45436">
    <property type="entry name" value="SENSOR HISTIDINE KINASE YKOH"/>
    <property type="match status" value="1"/>
</dbReference>
<dbReference type="GO" id="GO:0000155">
    <property type="term" value="F:phosphorelay sensor kinase activity"/>
    <property type="evidence" value="ECO:0007669"/>
    <property type="project" value="InterPro"/>
</dbReference>
<comment type="subcellular location">
    <subcellularLocation>
        <location evidence="2">Membrane</location>
    </subcellularLocation>
</comment>
<dbReference type="SUPFAM" id="SSF47384">
    <property type="entry name" value="Homodimeric domain of signal transducing histidine kinase"/>
    <property type="match status" value="1"/>
</dbReference>
<name>A0A518N3J3_9GAMM</name>
<dbReference type="RefSeq" id="WP_144891243.1">
    <property type="nucleotide sequence ID" value="NZ_CP042218.1"/>
</dbReference>
<dbReference type="KEGG" id="lug:FPZ22_05795"/>
<dbReference type="InterPro" id="IPR050428">
    <property type="entry name" value="TCS_sensor_his_kinase"/>
</dbReference>
<feature type="domain" description="HAMP" evidence="12">
    <location>
        <begin position="154"/>
        <end position="208"/>
    </location>
</feature>
<keyword evidence="10" id="KW-0472">Membrane</keyword>
<comment type="catalytic activity">
    <reaction evidence="1">
        <text>ATP + protein L-histidine = ADP + protein N-phospho-L-histidine.</text>
        <dbReference type="EC" id="2.7.13.3"/>
    </reaction>
</comment>
<dbReference type="OrthoDB" id="9121563at2"/>
<dbReference type="InterPro" id="IPR003661">
    <property type="entry name" value="HisK_dim/P_dom"/>
</dbReference>
<dbReference type="InterPro" id="IPR036890">
    <property type="entry name" value="HATPase_C_sf"/>
</dbReference>
<dbReference type="InterPro" id="IPR005467">
    <property type="entry name" value="His_kinase_dom"/>
</dbReference>
<dbReference type="Gene3D" id="1.10.287.130">
    <property type="match status" value="1"/>
</dbReference>
<feature type="transmembrane region" description="Helical" evidence="10">
    <location>
        <begin position="130"/>
        <end position="151"/>
    </location>
</feature>
<gene>
    <name evidence="13" type="ORF">FPZ22_05795</name>
</gene>
<keyword evidence="9" id="KW-0902">Two-component regulatory system</keyword>
<evidence type="ECO:0000256" key="5">
    <source>
        <dbReference type="ARBA" id="ARBA00022679"/>
    </source>
</evidence>
<dbReference type="Gene3D" id="6.10.340.10">
    <property type="match status" value="1"/>
</dbReference>
<dbReference type="InterPro" id="IPR036097">
    <property type="entry name" value="HisK_dim/P_sf"/>
</dbReference>
<reference evidence="13 14" key="1">
    <citation type="submission" date="2019-07" db="EMBL/GenBank/DDBJ databases">
        <title>Full genome sequence of Luteimonas sp. Gr-4.</title>
        <authorList>
            <person name="Im W.-T."/>
        </authorList>
    </citation>
    <scope>NUCLEOTIDE SEQUENCE [LARGE SCALE GENOMIC DNA]</scope>
    <source>
        <strain evidence="13 14">Gr-4</strain>
    </source>
</reference>
<accession>A0A518N3J3</accession>
<protein>
    <recommendedName>
        <fullName evidence="3">histidine kinase</fullName>
        <ecNumber evidence="3">2.7.13.3</ecNumber>
    </recommendedName>
</protein>
<dbReference type="PROSITE" id="PS50109">
    <property type="entry name" value="HIS_KIN"/>
    <property type="match status" value="1"/>
</dbReference>
<evidence type="ECO:0000256" key="1">
    <source>
        <dbReference type="ARBA" id="ARBA00000085"/>
    </source>
</evidence>
<keyword evidence="14" id="KW-1185">Reference proteome</keyword>
<evidence type="ECO:0000256" key="10">
    <source>
        <dbReference type="SAM" id="Phobius"/>
    </source>
</evidence>
<keyword evidence="4" id="KW-0597">Phosphoprotein</keyword>